<evidence type="ECO:0000259" key="11">
    <source>
        <dbReference type="PROSITE" id="PS50893"/>
    </source>
</evidence>
<evidence type="ECO:0000256" key="5">
    <source>
        <dbReference type="ARBA" id="ARBA00022519"/>
    </source>
</evidence>
<dbReference type="AlphaFoldDB" id="A0A7X0FAX3"/>
<keyword evidence="6" id="KW-0547">Nucleotide-binding</keyword>
<evidence type="ECO:0000256" key="1">
    <source>
        <dbReference type="ARBA" id="ARBA00005417"/>
    </source>
</evidence>
<keyword evidence="2" id="KW-0813">Transport</keyword>
<comment type="caution">
    <text evidence="13">The sequence shown here is derived from an EMBL/GenBank/DDBJ whole genome shotgun (WGS) entry which is preliminary data.</text>
</comment>
<accession>A0A7X0FAX3</accession>
<dbReference type="RefSeq" id="WP_184700728.1">
    <property type="nucleotide sequence ID" value="NZ_BAABEG010000001.1"/>
</dbReference>
<dbReference type="InterPro" id="IPR017871">
    <property type="entry name" value="ABC_transporter-like_CS"/>
</dbReference>
<dbReference type="GO" id="GO:0016020">
    <property type="term" value="C:membrane"/>
    <property type="evidence" value="ECO:0007669"/>
    <property type="project" value="InterPro"/>
</dbReference>
<evidence type="ECO:0000256" key="4">
    <source>
        <dbReference type="ARBA" id="ARBA00022505"/>
    </source>
</evidence>
<dbReference type="SMART" id="SM00382">
    <property type="entry name" value="AAA"/>
    <property type="match status" value="1"/>
</dbReference>
<organism evidence="13 14">
    <name type="scientific">Aminobacter aganoensis</name>
    <dbReference type="NCBI Taxonomy" id="83264"/>
    <lineage>
        <taxon>Bacteria</taxon>
        <taxon>Pseudomonadati</taxon>
        <taxon>Pseudomonadota</taxon>
        <taxon>Alphaproteobacteria</taxon>
        <taxon>Hyphomicrobiales</taxon>
        <taxon>Phyllobacteriaceae</taxon>
        <taxon>Aminobacter</taxon>
    </lineage>
</organism>
<dbReference type="InterPro" id="IPR050334">
    <property type="entry name" value="Molybdenum_import_ModC"/>
</dbReference>
<keyword evidence="14" id="KW-1185">Reference proteome</keyword>
<feature type="domain" description="Mop" evidence="12">
    <location>
        <begin position="293"/>
        <end position="359"/>
    </location>
</feature>
<dbReference type="GO" id="GO:0005524">
    <property type="term" value="F:ATP binding"/>
    <property type="evidence" value="ECO:0007669"/>
    <property type="project" value="UniProtKB-KW"/>
</dbReference>
<dbReference type="InterPro" id="IPR004606">
    <property type="entry name" value="Mop_domain"/>
</dbReference>
<dbReference type="GO" id="GO:0015098">
    <property type="term" value="F:molybdate ion transmembrane transporter activity"/>
    <property type="evidence" value="ECO:0007669"/>
    <property type="project" value="InterPro"/>
</dbReference>
<dbReference type="Gene3D" id="2.40.50.100">
    <property type="match status" value="1"/>
</dbReference>
<keyword evidence="7 13" id="KW-0067">ATP-binding</keyword>
<dbReference type="GO" id="GO:0140359">
    <property type="term" value="F:ABC-type transporter activity"/>
    <property type="evidence" value="ECO:0007669"/>
    <property type="project" value="InterPro"/>
</dbReference>
<dbReference type="InterPro" id="IPR011868">
    <property type="entry name" value="ModC_ABC_ATP-bd"/>
</dbReference>
<evidence type="ECO:0000259" key="12">
    <source>
        <dbReference type="PROSITE" id="PS51866"/>
    </source>
</evidence>
<comment type="similarity">
    <text evidence="1">Belongs to the ABC transporter superfamily.</text>
</comment>
<dbReference type="SUPFAM" id="SSF50331">
    <property type="entry name" value="MOP-like"/>
    <property type="match status" value="1"/>
</dbReference>
<dbReference type="InterPro" id="IPR005116">
    <property type="entry name" value="Transp-assoc_OB_typ1"/>
</dbReference>
<keyword evidence="8" id="KW-1278">Translocase</keyword>
<evidence type="ECO:0000256" key="7">
    <source>
        <dbReference type="ARBA" id="ARBA00022840"/>
    </source>
</evidence>
<dbReference type="Pfam" id="PF03459">
    <property type="entry name" value="TOBE"/>
    <property type="match status" value="1"/>
</dbReference>
<dbReference type="PANTHER" id="PTHR43514:SF4">
    <property type="entry name" value="ABC TRANSPORTER I FAMILY MEMBER 10"/>
    <property type="match status" value="1"/>
</dbReference>
<keyword evidence="3" id="KW-1003">Cell membrane</keyword>
<dbReference type="InterPro" id="IPR003593">
    <property type="entry name" value="AAA+_ATPase"/>
</dbReference>
<dbReference type="GO" id="GO:0016887">
    <property type="term" value="F:ATP hydrolysis activity"/>
    <property type="evidence" value="ECO:0007669"/>
    <property type="project" value="InterPro"/>
</dbReference>
<evidence type="ECO:0000256" key="6">
    <source>
        <dbReference type="ARBA" id="ARBA00022741"/>
    </source>
</evidence>
<dbReference type="Gene3D" id="3.40.50.300">
    <property type="entry name" value="P-loop containing nucleotide triphosphate hydrolases"/>
    <property type="match status" value="1"/>
</dbReference>
<keyword evidence="9" id="KW-0472">Membrane</keyword>
<dbReference type="PROSITE" id="PS51866">
    <property type="entry name" value="MOP"/>
    <property type="match status" value="1"/>
</dbReference>
<evidence type="ECO:0000313" key="14">
    <source>
        <dbReference type="Proteomes" id="UP000536262"/>
    </source>
</evidence>
<name>A0A7X0FAX3_9HYPH</name>
<evidence type="ECO:0000256" key="9">
    <source>
        <dbReference type="ARBA" id="ARBA00023136"/>
    </source>
</evidence>
<dbReference type="Pfam" id="PF00005">
    <property type="entry name" value="ABC_tran"/>
    <property type="match status" value="1"/>
</dbReference>
<proteinExistence type="inferred from homology"/>
<dbReference type="InterPro" id="IPR003439">
    <property type="entry name" value="ABC_transporter-like_ATP-bd"/>
</dbReference>
<dbReference type="SUPFAM" id="SSF52540">
    <property type="entry name" value="P-loop containing nucleoside triphosphate hydrolases"/>
    <property type="match status" value="1"/>
</dbReference>
<dbReference type="PROSITE" id="PS50893">
    <property type="entry name" value="ABC_TRANSPORTER_2"/>
    <property type="match status" value="1"/>
</dbReference>
<dbReference type="Proteomes" id="UP000536262">
    <property type="component" value="Unassembled WGS sequence"/>
</dbReference>
<sequence length="370" mass="40040">MTLSVAIRHRLGALDLEAGFESAGHLTALFGPSGSGKTSLINIIAGLIRPETGRIVIGGRTLVDTASRLFVPAHRRRVGFVFQDARLFPHLTVRSNLHYGRWFTPQGERYAEFGRVVEMLGIGHLLDRRPALLSGGEKQRVAIGRALLASPRLLLMDEPLASLDDARKSEIMPYLERLRDETKIPIVYVSHSIAEVARLATDVVVMADGKVAAAGPTTEIMQRLDLLQPEEVGEGGAVLDMKVLRHDESFGMTVLGAAAGEMRVPRVALAEGSVVRVRVRARDVMIATERPHGLSALNILPARIAEIGTVNGAQVDLRLDCKGDILVSRITRQSLETLELGVGRDVFAVIKTVAFDRANLSPGAPPVLTS</sequence>
<feature type="domain" description="ABC transporter" evidence="11">
    <location>
        <begin position="1"/>
        <end position="233"/>
    </location>
</feature>
<protein>
    <submittedName>
        <fullName evidence="13">Molybdate transport system ATP-binding protein</fullName>
    </submittedName>
</protein>
<dbReference type="InterPro" id="IPR027417">
    <property type="entry name" value="P-loop_NTPase"/>
</dbReference>
<evidence type="ECO:0000256" key="10">
    <source>
        <dbReference type="PROSITE-ProRule" id="PRU01213"/>
    </source>
</evidence>
<dbReference type="EMBL" id="JACHOU010000013">
    <property type="protein sequence ID" value="MBB6356362.1"/>
    <property type="molecule type" value="Genomic_DNA"/>
</dbReference>
<reference evidence="13 14" key="1">
    <citation type="submission" date="2020-08" db="EMBL/GenBank/DDBJ databases">
        <title>Genomic Encyclopedia of Type Strains, Phase IV (KMG-IV): sequencing the most valuable type-strain genomes for metagenomic binning, comparative biology and taxonomic classification.</title>
        <authorList>
            <person name="Goeker M."/>
        </authorList>
    </citation>
    <scope>NUCLEOTIDE SEQUENCE [LARGE SCALE GENOMIC DNA]</scope>
    <source>
        <strain evidence="13 14">DSM 7051</strain>
    </source>
</reference>
<dbReference type="InterPro" id="IPR008995">
    <property type="entry name" value="Mo/tungstate-bd_C_term_dom"/>
</dbReference>
<dbReference type="NCBIfam" id="TIGR02142">
    <property type="entry name" value="modC_ABC"/>
    <property type="match status" value="1"/>
</dbReference>
<evidence type="ECO:0000256" key="8">
    <source>
        <dbReference type="ARBA" id="ARBA00022967"/>
    </source>
</evidence>
<evidence type="ECO:0000256" key="3">
    <source>
        <dbReference type="ARBA" id="ARBA00022475"/>
    </source>
</evidence>
<gene>
    <name evidence="13" type="ORF">GGR00_004170</name>
</gene>
<dbReference type="PROSITE" id="PS00211">
    <property type="entry name" value="ABC_TRANSPORTER_1"/>
    <property type="match status" value="1"/>
</dbReference>
<keyword evidence="5" id="KW-0997">Cell inner membrane</keyword>
<evidence type="ECO:0000256" key="2">
    <source>
        <dbReference type="ARBA" id="ARBA00022448"/>
    </source>
</evidence>
<keyword evidence="4 10" id="KW-0500">Molybdenum</keyword>
<dbReference type="PANTHER" id="PTHR43514">
    <property type="entry name" value="ABC TRANSPORTER I FAMILY MEMBER 10"/>
    <property type="match status" value="1"/>
</dbReference>
<evidence type="ECO:0000313" key="13">
    <source>
        <dbReference type="EMBL" id="MBB6356362.1"/>
    </source>
</evidence>